<protein>
    <submittedName>
        <fullName evidence="1">Uncharacterized protein</fullName>
    </submittedName>
</protein>
<dbReference type="Proteomes" id="UP000447873">
    <property type="component" value="Unassembled WGS sequence"/>
</dbReference>
<evidence type="ECO:0000313" key="1">
    <source>
        <dbReference type="EMBL" id="KAE9974236.1"/>
    </source>
</evidence>
<dbReference type="InterPro" id="IPR032675">
    <property type="entry name" value="LRR_dom_sf"/>
</dbReference>
<sequence>MVSPPRPTPYLPLEITTAIVNHLECCELDYDFNKSIWPIHTRDCIRNVQKARLISRDFLNGSAQLFGKLLSNTVFTLTPKCLQFLDHLSLNAELSSSIRTLTFGSTYISQLKPYRQRALQKKGSMNADLDAANQEIFKAWHSLNEIQTVDFNTGRAEEILSRIFRQFKGLRNLRFHPHVKMIRGNPYLGELTWPTKELRLMLAERTAKLGHVVLDRFRLAVYDDCYKIFPMIQRALSNSGVHLKSLISTSQRESQRRKGLLAFYNPSPVPLSNIFGQMTLFYWTLPAAPQRLMNSTRRFTTMLSSILKNAPYLKSLNIIGTEYYTNIKCRYLSLPLKRPPRLELLDLEGIDIDRGSLIALVSDNLRKLRLAYIPNISGQDWGHVLQDIKNSTPLELLKLHYTRRKICLTHGSVDCNCGVIPESVLKAISSGRIVVVLCEGSGTWRGNETVYRDGEAFEPRSHADVCYNDRWSDLGLSFTISRDGSYVAGTI</sequence>
<dbReference type="Gene3D" id="3.80.10.10">
    <property type="entry name" value="Ribonuclease Inhibitor"/>
    <property type="match status" value="1"/>
</dbReference>
<gene>
    <name evidence="1" type="ORF">EG328_003954</name>
</gene>
<dbReference type="SUPFAM" id="SSF52047">
    <property type="entry name" value="RNI-like"/>
    <property type="match status" value="1"/>
</dbReference>
<proteinExistence type="predicted"/>
<evidence type="ECO:0000313" key="2">
    <source>
        <dbReference type="Proteomes" id="UP000447873"/>
    </source>
</evidence>
<name>A0A8H3UP82_VENIN</name>
<accession>A0A8H3UP82</accession>
<dbReference type="EMBL" id="WNWS01000223">
    <property type="protein sequence ID" value="KAE9974236.1"/>
    <property type="molecule type" value="Genomic_DNA"/>
</dbReference>
<organism evidence="1 2">
    <name type="scientific">Venturia inaequalis</name>
    <name type="common">Apple scab fungus</name>
    <dbReference type="NCBI Taxonomy" id="5025"/>
    <lineage>
        <taxon>Eukaryota</taxon>
        <taxon>Fungi</taxon>
        <taxon>Dikarya</taxon>
        <taxon>Ascomycota</taxon>
        <taxon>Pezizomycotina</taxon>
        <taxon>Dothideomycetes</taxon>
        <taxon>Pleosporomycetidae</taxon>
        <taxon>Venturiales</taxon>
        <taxon>Venturiaceae</taxon>
        <taxon>Venturia</taxon>
    </lineage>
</organism>
<dbReference type="AlphaFoldDB" id="A0A8H3UP82"/>
<reference evidence="1 2" key="1">
    <citation type="submission" date="2018-12" db="EMBL/GenBank/DDBJ databases">
        <title>Venturia inaequalis Genome Resource.</title>
        <authorList>
            <person name="Lichtner F.J."/>
        </authorList>
    </citation>
    <scope>NUCLEOTIDE SEQUENCE [LARGE SCALE GENOMIC DNA]</scope>
    <source>
        <strain evidence="1 2">120213</strain>
    </source>
</reference>
<comment type="caution">
    <text evidence="1">The sequence shown here is derived from an EMBL/GenBank/DDBJ whole genome shotgun (WGS) entry which is preliminary data.</text>
</comment>